<accession>A0AAE3NNU7</accession>
<gene>
    <name evidence="4" type="ORF">P1J78_08475</name>
</gene>
<dbReference type="InterPro" id="IPR051165">
    <property type="entry name" value="Multifunctional_ANK_Repeat"/>
</dbReference>
<dbReference type="PROSITE" id="PS50297">
    <property type="entry name" value="ANK_REP_REGION"/>
    <property type="match status" value="1"/>
</dbReference>
<protein>
    <submittedName>
        <fullName evidence="4">Ankyrin repeat domain-containing protein</fullName>
    </submittedName>
</protein>
<dbReference type="PANTHER" id="PTHR24123">
    <property type="entry name" value="ANKYRIN REPEAT-CONTAINING"/>
    <property type="match status" value="1"/>
</dbReference>
<sequence length="509" mass="55001">MTQSTERLRRAAKALRKAFAAGNPDAVARVRAVLPDADELKHTGALHVIAREDGHASWPRLKFAHEMAAMARDEKVRRLEIALHFGQHWVVEALLTETPDLGRDDLGLACALYDIDHVRSILARDPEAATRAIRNRRPLLHLAFSQHLHAGGDRSAMMQIAEALLAAGADVNDSYPYQGDPNVPLSALYGALGHAHNLQLAEWLLDHGADPNDGESLYHATELGQTEGLRLLLSHGARPEGTNALPRALDSNDHAMVRLLLTAGADPNEGIALPPSGEAPFVIPALPQAARRLCDGAMIDLLLEAGADPSERWQGISPYAMARVYGNAAAARRIAEVGGDTALTPAEALLAAAADDTVPEGQFVDPRRLPEEFRTLPRSLMQLPDRLPHIRRLIALGLEPDRPDAMDLTPVQVAGWEGLPDAMAFFLSLGPDLDHVNGYGGDLLSTVVHGSENCPARAERDHVACARLALEAGRPLPRRVIDFAGDPDMAGFLADWAEAHPDRVDEADR</sequence>
<evidence type="ECO:0000256" key="1">
    <source>
        <dbReference type="ARBA" id="ARBA00022737"/>
    </source>
</evidence>
<keyword evidence="5" id="KW-1185">Reference proteome</keyword>
<dbReference type="InterPro" id="IPR036770">
    <property type="entry name" value="Ankyrin_rpt-contain_sf"/>
</dbReference>
<dbReference type="PANTHER" id="PTHR24123:SF33">
    <property type="entry name" value="PROTEIN HOS4"/>
    <property type="match status" value="1"/>
</dbReference>
<dbReference type="SUPFAM" id="SSF48403">
    <property type="entry name" value="Ankyrin repeat"/>
    <property type="match status" value="1"/>
</dbReference>
<dbReference type="SMART" id="SM00248">
    <property type="entry name" value="ANK"/>
    <property type="match status" value="4"/>
</dbReference>
<dbReference type="Gene3D" id="1.25.40.20">
    <property type="entry name" value="Ankyrin repeat-containing domain"/>
    <property type="match status" value="3"/>
</dbReference>
<evidence type="ECO:0000256" key="2">
    <source>
        <dbReference type="ARBA" id="ARBA00023043"/>
    </source>
</evidence>
<feature type="repeat" description="ANK" evidence="3">
    <location>
        <begin position="240"/>
        <end position="268"/>
    </location>
</feature>
<proteinExistence type="predicted"/>
<keyword evidence="2 3" id="KW-0040">ANK repeat</keyword>
<dbReference type="EMBL" id="JARGYC010000017">
    <property type="protein sequence ID" value="MDF0600763.1"/>
    <property type="molecule type" value="Genomic_DNA"/>
</dbReference>
<dbReference type="Proteomes" id="UP001220964">
    <property type="component" value="Unassembled WGS sequence"/>
</dbReference>
<dbReference type="PROSITE" id="PS50088">
    <property type="entry name" value="ANK_REPEAT"/>
    <property type="match status" value="1"/>
</dbReference>
<keyword evidence="1" id="KW-0677">Repeat</keyword>
<dbReference type="Pfam" id="PF12796">
    <property type="entry name" value="Ank_2"/>
    <property type="match status" value="1"/>
</dbReference>
<name>A0AAE3NNU7_9RHOB</name>
<dbReference type="InterPro" id="IPR002110">
    <property type="entry name" value="Ankyrin_rpt"/>
</dbReference>
<reference evidence="4" key="1">
    <citation type="submission" date="2023-03" db="EMBL/GenBank/DDBJ databases">
        <title>Multiphase analysis and comparison of six strains from genera Psychromarinibacter, Lutimaribacter, and Maritimibacter, including a novel species: Psychromarinibacter sediminicola sp. nov.</title>
        <authorList>
            <person name="Wang Y.-H."/>
            <person name="Ye M.-Q."/>
            <person name="Du Z.-J."/>
        </authorList>
    </citation>
    <scope>NUCLEOTIDE SEQUENCE</scope>
    <source>
        <strain evidence="4">C21-152</strain>
    </source>
</reference>
<evidence type="ECO:0000313" key="4">
    <source>
        <dbReference type="EMBL" id="MDF0600763.1"/>
    </source>
</evidence>
<evidence type="ECO:0000256" key="3">
    <source>
        <dbReference type="PROSITE-ProRule" id="PRU00023"/>
    </source>
</evidence>
<dbReference type="RefSeq" id="WP_275566906.1">
    <property type="nucleotide sequence ID" value="NZ_JARGYC010000017.1"/>
</dbReference>
<comment type="caution">
    <text evidence="4">The sequence shown here is derived from an EMBL/GenBank/DDBJ whole genome shotgun (WGS) entry which is preliminary data.</text>
</comment>
<dbReference type="AlphaFoldDB" id="A0AAE3NNU7"/>
<organism evidence="4 5">
    <name type="scientific">Psychromarinibacter sediminicola</name>
    <dbReference type="NCBI Taxonomy" id="3033385"/>
    <lineage>
        <taxon>Bacteria</taxon>
        <taxon>Pseudomonadati</taxon>
        <taxon>Pseudomonadota</taxon>
        <taxon>Alphaproteobacteria</taxon>
        <taxon>Rhodobacterales</taxon>
        <taxon>Paracoccaceae</taxon>
        <taxon>Psychromarinibacter</taxon>
    </lineage>
</organism>
<evidence type="ECO:0000313" key="5">
    <source>
        <dbReference type="Proteomes" id="UP001220964"/>
    </source>
</evidence>